<protein>
    <submittedName>
        <fullName evidence="2">ABC transporter, permease protein 1 (Cluster 1, maltose/g3p/polyamine/iron)</fullName>
    </submittedName>
</protein>
<dbReference type="AlphaFoldDB" id="A0A6J4LJ96"/>
<feature type="non-terminal residue" evidence="2">
    <location>
        <position position="271"/>
    </location>
</feature>
<evidence type="ECO:0000313" key="2">
    <source>
        <dbReference type="EMBL" id="CAA9334500.1"/>
    </source>
</evidence>
<feature type="compositionally biased region" description="Basic and acidic residues" evidence="1">
    <location>
        <begin position="33"/>
        <end position="42"/>
    </location>
</feature>
<feature type="compositionally biased region" description="Basic residues" evidence="1">
    <location>
        <begin position="55"/>
        <end position="87"/>
    </location>
</feature>
<feature type="compositionally biased region" description="Basic residues" evidence="1">
    <location>
        <begin position="20"/>
        <end position="32"/>
    </location>
</feature>
<sequence>ALPALRRRVPALPHPGGGGRRLRRQRGGAHARQRPDGRDGAVPRRLRPQPAAVGPHRRHRGGARRPARLGRRHRQAGRSAAPRRHLGGRGAGAVRRGDARLRLPRHGGLRGSGHRVAARPRSRHLRGRGVDLRAVGAGPGLHLLPGAAHGHRLPAGARRPQAAVAGGCAQPGRDELDLLAPRRRAGARPGLPRLDAAAVRQRLLRLRHRRGAGLPGSADRAPADPGAADQRGDHRAAEPRAGPGSGHGARRHRRDAAVRAAAAPYDAVAAV</sequence>
<feature type="region of interest" description="Disordered" evidence="1">
    <location>
        <begin position="209"/>
        <end position="271"/>
    </location>
</feature>
<feature type="region of interest" description="Disordered" evidence="1">
    <location>
        <begin position="1"/>
        <end position="125"/>
    </location>
</feature>
<organism evidence="2">
    <name type="scientific">uncultured Frankineae bacterium</name>
    <dbReference type="NCBI Taxonomy" id="437475"/>
    <lineage>
        <taxon>Bacteria</taxon>
        <taxon>Bacillati</taxon>
        <taxon>Actinomycetota</taxon>
        <taxon>Actinomycetes</taxon>
        <taxon>Frankiales</taxon>
        <taxon>environmental samples</taxon>
    </lineage>
</organism>
<name>A0A6J4LJ96_9ACTN</name>
<evidence type="ECO:0000256" key="1">
    <source>
        <dbReference type="SAM" id="MobiDB-lite"/>
    </source>
</evidence>
<dbReference type="EMBL" id="CADCUB010000101">
    <property type="protein sequence ID" value="CAA9334500.1"/>
    <property type="molecule type" value="Genomic_DNA"/>
</dbReference>
<proteinExistence type="predicted"/>
<feature type="compositionally biased region" description="Low complexity" evidence="1">
    <location>
        <begin position="258"/>
        <end position="271"/>
    </location>
</feature>
<feature type="non-terminal residue" evidence="2">
    <location>
        <position position="1"/>
    </location>
</feature>
<feature type="compositionally biased region" description="Basic residues" evidence="1">
    <location>
        <begin position="102"/>
        <end position="125"/>
    </location>
</feature>
<feature type="compositionally biased region" description="Low complexity" evidence="1">
    <location>
        <begin position="218"/>
        <end position="229"/>
    </location>
</feature>
<reference evidence="2" key="1">
    <citation type="submission" date="2020-02" db="EMBL/GenBank/DDBJ databases">
        <authorList>
            <person name="Meier V. D."/>
        </authorList>
    </citation>
    <scope>NUCLEOTIDE SEQUENCE</scope>
    <source>
        <strain evidence="2">AVDCRST_MAG07</strain>
    </source>
</reference>
<accession>A0A6J4LJ96</accession>
<gene>
    <name evidence="2" type="ORF">AVDCRST_MAG07-1961</name>
</gene>